<dbReference type="Proteomes" id="UP000679307">
    <property type="component" value="Chromosome"/>
</dbReference>
<evidence type="ECO:0000313" key="2">
    <source>
        <dbReference type="Proteomes" id="UP000679307"/>
    </source>
</evidence>
<accession>A0ABX8EJA7</accession>
<proteinExistence type="predicted"/>
<evidence type="ECO:0008006" key="3">
    <source>
        <dbReference type="Google" id="ProtNLM"/>
    </source>
</evidence>
<name>A0ABX8EJA7_9ACTN</name>
<evidence type="ECO:0000313" key="1">
    <source>
        <dbReference type="EMBL" id="QVT80441.1"/>
    </source>
</evidence>
<protein>
    <recommendedName>
        <fullName evidence="3">Sigma-70 family RNA polymerase sigma factor</fullName>
    </recommendedName>
</protein>
<dbReference type="EMBL" id="CP075371">
    <property type="protein sequence ID" value="QVT80441.1"/>
    <property type="molecule type" value="Genomic_DNA"/>
</dbReference>
<gene>
    <name evidence="1" type="ORF">ENKNEFLB_02836</name>
</gene>
<sequence length="241" mass="27500">MTGLGVAQIAELAWGYTMADIDSMSFKAARRSRGGWTLDFKDKQETAWGAIVEMLYTSTDQPAYFTLLTCGTDAVDREARHVNRSHGVREGRPGDDEKPRFLQYWLPVIGPMSDFTDKICEREALPQILSKLTPSEYETIVTLAAYGTQKAAAEALGLKLPTYSARLWNARMRLWRFWFEGETPPPKTRSSATTCRYGHLRSEYGFINNHGSQSCRRCSRNRTNKHYGKKRDDRLKLDLDD</sequence>
<reference evidence="1 2" key="1">
    <citation type="submission" date="2021-05" db="EMBL/GenBank/DDBJ databases">
        <title>Complete genome of Nocardioides aquaticus KCTC 9944T isolated from meromictic and hypersaline Ekho Lake, Antarctica.</title>
        <authorList>
            <person name="Hwang K."/>
            <person name="Kim K.M."/>
            <person name="Choe H."/>
        </authorList>
    </citation>
    <scope>NUCLEOTIDE SEQUENCE [LARGE SCALE GENOMIC DNA]</scope>
    <source>
        <strain evidence="1 2">KCTC 9944</strain>
    </source>
</reference>
<keyword evidence="2" id="KW-1185">Reference proteome</keyword>
<organism evidence="1 2">
    <name type="scientific">Nocardioides aquaticus</name>
    <dbReference type="NCBI Taxonomy" id="160826"/>
    <lineage>
        <taxon>Bacteria</taxon>
        <taxon>Bacillati</taxon>
        <taxon>Actinomycetota</taxon>
        <taxon>Actinomycetes</taxon>
        <taxon>Propionibacteriales</taxon>
        <taxon>Nocardioidaceae</taxon>
        <taxon>Nocardioides</taxon>
    </lineage>
</organism>